<evidence type="ECO:0000313" key="2">
    <source>
        <dbReference type="Proteomes" id="UP000075243"/>
    </source>
</evidence>
<dbReference type="AlphaFoldDB" id="A0A151SM56"/>
<evidence type="ECO:0000313" key="1">
    <source>
        <dbReference type="EMBL" id="KYP55839.1"/>
    </source>
</evidence>
<accession>A0A151SM56</accession>
<proteinExistence type="predicted"/>
<dbReference type="Proteomes" id="UP000075243">
    <property type="component" value="Chromosome 11"/>
</dbReference>
<gene>
    <name evidence="1" type="ORF">KK1_002064</name>
</gene>
<dbReference type="Gramene" id="C.cajan_02014.t">
    <property type="protein sequence ID" value="C.cajan_02014.t.cds1"/>
    <property type="gene ID" value="C.cajan_02014"/>
</dbReference>
<name>A0A151SM56_CAJCA</name>
<dbReference type="EMBL" id="CM003613">
    <property type="protein sequence ID" value="KYP55839.1"/>
    <property type="molecule type" value="Genomic_DNA"/>
</dbReference>
<reference evidence="1 2" key="1">
    <citation type="journal article" date="2012" name="Nat. Biotechnol.">
        <title>Draft genome sequence of pigeonpea (Cajanus cajan), an orphan legume crop of resource-poor farmers.</title>
        <authorList>
            <person name="Varshney R.K."/>
            <person name="Chen W."/>
            <person name="Li Y."/>
            <person name="Bharti A.K."/>
            <person name="Saxena R.K."/>
            <person name="Schlueter J.A."/>
            <person name="Donoghue M.T."/>
            <person name="Azam S."/>
            <person name="Fan G."/>
            <person name="Whaley A.M."/>
            <person name="Farmer A.D."/>
            <person name="Sheridan J."/>
            <person name="Iwata A."/>
            <person name="Tuteja R."/>
            <person name="Penmetsa R.V."/>
            <person name="Wu W."/>
            <person name="Upadhyaya H.D."/>
            <person name="Yang S.P."/>
            <person name="Shah T."/>
            <person name="Saxena K.B."/>
            <person name="Michael T."/>
            <person name="McCombie W.R."/>
            <person name="Yang B."/>
            <person name="Zhang G."/>
            <person name="Yang H."/>
            <person name="Wang J."/>
            <person name="Spillane C."/>
            <person name="Cook D.R."/>
            <person name="May G.D."/>
            <person name="Xu X."/>
            <person name="Jackson S.A."/>
        </authorList>
    </citation>
    <scope>NUCLEOTIDE SEQUENCE [LARGE SCALE GENOMIC DNA]</scope>
    <source>
        <strain evidence="2">cv. Asha</strain>
    </source>
</reference>
<evidence type="ECO:0008006" key="3">
    <source>
        <dbReference type="Google" id="ProtNLM"/>
    </source>
</evidence>
<sequence length="56" mass="6313">MGVFSTYIGIQNAFYVEIVAAMVVIETTHARGWLYLWLECNSKLVLHALSNEEIAP</sequence>
<organism evidence="1 2">
    <name type="scientific">Cajanus cajan</name>
    <name type="common">Pigeon pea</name>
    <name type="synonym">Cajanus indicus</name>
    <dbReference type="NCBI Taxonomy" id="3821"/>
    <lineage>
        <taxon>Eukaryota</taxon>
        <taxon>Viridiplantae</taxon>
        <taxon>Streptophyta</taxon>
        <taxon>Embryophyta</taxon>
        <taxon>Tracheophyta</taxon>
        <taxon>Spermatophyta</taxon>
        <taxon>Magnoliopsida</taxon>
        <taxon>eudicotyledons</taxon>
        <taxon>Gunneridae</taxon>
        <taxon>Pentapetalae</taxon>
        <taxon>rosids</taxon>
        <taxon>fabids</taxon>
        <taxon>Fabales</taxon>
        <taxon>Fabaceae</taxon>
        <taxon>Papilionoideae</taxon>
        <taxon>50 kb inversion clade</taxon>
        <taxon>NPAAA clade</taxon>
        <taxon>indigoferoid/millettioid clade</taxon>
        <taxon>Phaseoleae</taxon>
        <taxon>Cajanus</taxon>
    </lineage>
</organism>
<protein>
    <recommendedName>
        <fullName evidence="3">RNase H type-1 domain-containing protein</fullName>
    </recommendedName>
</protein>
<keyword evidence="2" id="KW-1185">Reference proteome</keyword>